<dbReference type="PANTHER" id="PTHR43333">
    <property type="entry name" value="2-HACID_DH_C DOMAIN-CONTAINING PROTEIN"/>
    <property type="match status" value="1"/>
</dbReference>
<dbReference type="PANTHER" id="PTHR43333:SF1">
    <property type="entry name" value="D-ISOMER SPECIFIC 2-HYDROXYACID DEHYDROGENASE NAD-BINDING DOMAIN-CONTAINING PROTEIN"/>
    <property type="match status" value="1"/>
</dbReference>
<gene>
    <name evidence="4" type="ORF">PtoMrB4_28370</name>
</gene>
<dbReference type="RefSeq" id="WP_172433673.1">
    <property type="nucleotide sequence ID" value="NZ_AP022642.1"/>
</dbReference>
<evidence type="ECO:0000256" key="2">
    <source>
        <dbReference type="ARBA" id="ARBA00023027"/>
    </source>
</evidence>
<evidence type="ECO:0000259" key="3">
    <source>
        <dbReference type="Pfam" id="PF02826"/>
    </source>
</evidence>
<dbReference type="GO" id="GO:0051287">
    <property type="term" value="F:NAD binding"/>
    <property type="evidence" value="ECO:0007669"/>
    <property type="project" value="InterPro"/>
</dbReference>
<dbReference type="CDD" id="cd12180">
    <property type="entry name" value="2-Hacid_dh_15"/>
    <property type="match status" value="1"/>
</dbReference>
<dbReference type="SUPFAM" id="SSF51735">
    <property type="entry name" value="NAD(P)-binding Rossmann-fold domains"/>
    <property type="match status" value="1"/>
</dbReference>
<evidence type="ECO:0000313" key="5">
    <source>
        <dbReference type="Proteomes" id="UP000501237"/>
    </source>
</evidence>
<dbReference type="EMBL" id="AP022642">
    <property type="protein sequence ID" value="BCA28860.1"/>
    <property type="molecule type" value="Genomic_DNA"/>
</dbReference>
<dbReference type="KEGG" id="poj:PtoMrB4_28370"/>
<keyword evidence="1" id="KW-0560">Oxidoreductase</keyword>
<keyword evidence="2" id="KW-0520">NAD</keyword>
<proteinExistence type="predicted"/>
<evidence type="ECO:0000256" key="1">
    <source>
        <dbReference type="ARBA" id="ARBA00023002"/>
    </source>
</evidence>
<dbReference type="Gene3D" id="3.40.50.720">
    <property type="entry name" value="NAD(P)-binding Rossmann-like Domain"/>
    <property type="match status" value="2"/>
</dbReference>
<feature type="domain" description="D-isomer specific 2-hydroxyacid dehydrogenase NAD-binding" evidence="3">
    <location>
        <begin position="107"/>
        <end position="277"/>
    </location>
</feature>
<dbReference type="AlphaFoldDB" id="A0A679GNL7"/>
<accession>A0A679GNL7</accession>
<organism evidence="4 5">
    <name type="scientific">Metapseudomonas otitidis</name>
    <dbReference type="NCBI Taxonomy" id="319939"/>
    <lineage>
        <taxon>Bacteria</taxon>
        <taxon>Pseudomonadati</taxon>
        <taxon>Pseudomonadota</taxon>
        <taxon>Gammaproteobacteria</taxon>
        <taxon>Pseudomonadales</taxon>
        <taxon>Pseudomonadaceae</taxon>
        <taxon>Metapseudomonas</taxon>
    </lineage>
</organism>
<dbReference type="InterPro" id="IPR036291">
    <property type="entry name" value="NAD(P)-bd_dom_sf"/>
</dbReference>
<dbReference type="InterPro" id="IPR006140">
    <property type="entry name" value="D-isomer_DH_NAD-bd"/>
</dbReference>
<protein>
    <submittedName>
        <fullName evidence="4">Dihydrofolate reductase</fullName>
    </submittedName>
</protein>
<dbReference type="GeneID" id="57398055"/>
<sequence length="314" mass="33637">MSRARIASQLDGTFNDLLRARLPGVEVLDLPRGVPSTLPTDIQVLLAAPHADWRNAAEPPAGWPFGLGFVQLVSSGLDFFPPWLFDGLPVASARGATASSIAEFALAAIFAAAKQLPELWIDSADAWQQRPLASLAGSTLGLYGFGSIARDLARKALALDMQVLALRRSPQPFGLDGVQRAADIHELFARADHLVLAAPATAETHQVVNRQTLASARPGLHLINVARGALVDQAALLQALDDGRLALASLDVTDPEPLPAGHPFYSHPRVRLSPHTSANTPQVYRNLVALLARNLERFHSGQPLENLVQAARGY</sequence>
<dbReference type="Pfam" id="PF02826">
    <property type="entry name" value="2-Hacid_dh_C"/>
    <property type="match status" value="1"/>
</dbReference>
<reference evidence="4 5" key="1">
    <citation type="journal article" date="2020" name="Microbiol. Resour. Announc.">
        <title>Complete genome sequence of Pseudomonas otitidis strain MrB4, isolated from Lake Biwa in Japan.</title>
        <authorList>
            <person name="Miyazaki K."/>
            <person name="Hase E."/>
            <person name="Maruya T."/>
        </authorList>
    </citation>
    <scope>NUCLEOTIDE SEQUENCE [LARGE SCALE GENOMIC DNA]</scope>
    <source>
        <strain evidence="4 5">MrB4</strain>
    </source>
</reference>
<dbReference type="GO" id="GO:0016491">
    <property type="term" value="F:oxidoreductase activity"/>
    <property type="evidence" value="ECO:0007669"/>
    <property type="project" value="UniProtKB-KW"/>
</dbReference>
<dbReference type="Proteomes" id="UP000501237">
    <property type="component" value="Chromosome"/>
</dbReference>
<evidence type="ECO:0000313" key="4">
    <source>
        <dbReference type="EMBL" id="BCA28860.1"/>
    </source>
</evidence>
<name>A0A679GNL7_9GAMM</name>